<evidence type="ECO:0000313" key="3">
    <source>
        <dbReference type="EMBL" id="AAP78210.1"/>
    </source>
</evidence>
<keyword evidence="2" id="KW-1133">Transmembrane helix</keyword>
<keyword evidence="2" id="KW-0812">Transmembrane</keyword>
<evidence type="ECO:0000256" key="2">
    <source>
        <dbReference type="SAM" id="Phobius"/>
    </source>
</evidence>
<dbReference type="Proteomes" id="UP000002495">
    <property type="component" value="Chromosome"/>
</dbReference>
<dbReference type="STRING" id="235279.HH_1613"/>
<evidence type="ECO:0000313" key="4">
    <source>
        <dbReference type="Proteomes" id="UP000002495"/>
    </source>
</evidence>
<keyword evidence="4" id="KW-1185">Reference proteome</keyword>
<sequence length="102" mass="11928">MELYEKIIIASAMGLYLCFLIYQNRDYFKKHTSKKSIILKNDKNIIAKKGTMPNNIESDKQKDNIDEENPDNVIRIETLDKSGDFIEIIFPEEDKAKNKNDK</sequence>
<dbReference type="EMBL" id="AE017125">
    <property type="protein sequence ID" value="AAP78210.1"/>
    <property type="molecule type" value="Genomic_DNA"/>
</dbReference>
<dbReference type="KEGG" id="hhe:HH_1613"/>
<feature type="region of interest" description="Disordered" evidence="1">
    <location>
        <begin position="50"/>
        <end position="69"/>
    </location>
</feature>
<gene>
    <name evidence="3" type="ordered locus">HH_1613</name>
</gene>
<reference evidence="3 4" key="1">
    <citation type="journal article" date="2003" name="Proc. Natl. Acad. Sci. U.S.A.">
        <title>The complete genome sequence of the carcinogenic bacterium Helicobacter hepaticus.</title>
        <authorList>
            <person name="Suerbaum S."/>
            <person name="Josenhans C."/>
            <person name="Sterzenbach T."/>
            <person name="Drescher B."/>
            <person name="Brandt P."/>
            <person name="Bell M."/>
            <person name="Droege M."/>
            <person name="Fartmann B."/>
            <person name="Fischer H.-P."/>
            <person name="Ge Z."/>
            <person name="Hoerster A."/>
            <person name="Holland R."/>
            <person name="Klein K."/>
            <person name="Koenig J."/>
            <person name="Macko L."/>
            <person name="Mendz G.L."/>
            <person name="Nyakatura G."/>
            <person name="Schauer D.B."/>
            <person name="Shen Z."/>
            <person name="Weber J."/>
            <person name="Frosch M."/>
            <person name="Fox J.G."/>
        </authorList>
    </citation>
    <scope>NUCLEOTIDE SEQUENCE [LARGE SCALE GENOMIC DNA]</scope>
    <source>
        <strain evidence="4">ATCC 51449 / 3B1</strain>
    </source>
</reference>
<keyword evidence="2" id="KW-0472">Membrane</keyword>
<protein>
    <submittedName>
        <fullName evidence="3">Uncharacterized protein</fullName>
    </submittedName>
</protein>
<dbReference type="HOGENOM" id="CLU_2273470_0_0_7"/>
<organism evidence="3 4">
    <name type="scientific">Helicobacter hepaticus (strain ATCC 51449 / 3B1)</name>
    <dbReference type="NCBI Taxonomy" id="235279"/>
    <lineage>
        <taxon>Bacteria</taxon>
        <taxon>Pseudomonadati</taxon>
        <taxon>Campylobacterota</taxon>
        <taxon>Epsilonproteobacteria</taxon>
        <taxon>Campylobacterales</taxon>
        <taxon>Helicobacteraceae</taxon>
        <taxon>Helicobacter</taxon>
    </lineage>
</organism>
<name>Q7VFR2_HELHP</name>
<dbReference type="AlphaFoldDB" id="Q7VFR2"/>
<proteinExistence type="predicted"/>
<feature type="transmembrane region" description="Helical" evidence="2">
    <location>
        <begin position="6"/>
        <end position="22"/>
    </location>
</feature>
<accession>Q7VFR2</accession>
<dbReference type="RefSeq" id="WP_011116453.1">
    <property type="nucleotide sequence ID" value="NC_004917.1"/>
</dbReference>
<dbReference type="OrthoDB" id="5328936at2"/>
<evidence type="ECO:0000256" key="1">
    <source>
        <dbReference type="SAM" id="MobiDB-lite"/>
    </source>
</evidence>